<comment type="pathway">
    <text evidence="2">Cofactor biosynthesis; Fe-Mo cofactor biosynthesis.</text>
</comment>
<dbReference type="Pfam" id="PF00148">
    <property type="entry name" value="Oxidored_nitro"/>
    <property type="match status" value="1"/>
</dbReference>
<reference evidence="10" key="1">
    <citation type="submission" date="2020-03" db="EMBL/GenBank/DDBJ databases">
        <title>Complete genome sequence of sulfur-oxidizing bacterium skT11.</title>
        <authorList>
            <person name="Kanda M."/>
            <person name="Kojima H."/>
            <person name="Fukui M."/>
        </authorList>
    </citation>
    <scope>NUCLEOTIDE SEQUENCE [LARGE SCALE GENOMIC DNA]</scope>
    <source>
        <strain evidence="10">skT11</strain>
    </source>
</reference>
<sequence>MATVTHSKKACAVNPLKMSAPIGAALAFLGLDKCLPLMHGSQGCTAFGLVLFVRHFRETIPLQTTAMNEVTTILGGLDNLEQAILNIYNRAHPEVIGICSTGLTETKGDDVDGYLKLIRKRHPELDNTALVYVSTPDYQGAFQDGWGKAATRILTTLCEPLPRTAWQVNVLPGCHLTVADIEEIRETIESFGLYPIIAPDLSGSLDGHIPETFLPTTLGGASVEKIRSMGGSAITIAIGEQMRWAAEALQEKTGVPFRMFDRLTGLQANDEFLQLLSELAKDEIPLKYRRQRSQLVDAMLDAHFFCGGKKVAIGAEPDLLWQIGSLLTDLGCEIEAAVTTTHSVLLERMPAEEILIGDLEDLEQRAAGCDLMVTHSHGRQAAERLGIPFLRMGIPMFDRLGAAHKLSVGYRGTRDLVFELGNIFIDNLHHNQPDSWPLPVNDGNEHAQAETHH</sequence>
<dbReference type="GO" id="GO:0065003">
    <property type="term" value="P:protein-containing complex assembly"/>
    <property type="evidence" value="ECO:0007669"/>
    <property type="project" value="InterPro"/>
</dbReference>
<dbReference type="EMBL" id="AP022853">
    <property type="protein sequence ID" value="BCB26056.1"/>
    <property type="molecule type" value="Genomic_DNA"/>
</dbReference>
<dbReference type="Proteomes" id="UP000502260">
    <property type="component" value="Chromosome"/>
</dbReference>
<evidence type="ECO:0000259" key="8">
    <source>
        <dbReference type="Pfam" id="PF00148"/>
    </source>
</evidence>
<dbReference type="PANTHER" id="PTHR33712">
    <property type="entry name" value="LIGHT-INDEPENDENT PROTOCHLOROPHYLLIDE REDUCTASE SUBUNIT B"/>
    <property type="match status" value="1"/>
</dbReference>
<dbReference type="Gene3D" id="6.10.250.1090">
    <property type="match status" value="1"/>
</dbReference>
<dbReference type="InterPro" id="IPR050152">
    <property type="entry name" value="ChlB/BchB/BchZ"/>
</dbReference>
<evidence type="ECO:0000313" key="9">
    <source>
        <dbReference type="EMBL" id="BCB26056.1"/>
    </source>
</evidence>
<dbReference type="Gene3D" id="3.40.50.1980">
    <property type="entry name" value="Nitrogenase molybdenum iron protein domain"/>
    <property type="match status" value="3"/>
</dbReference>
<feature type="region of interest" description="Disordered" evidence="7">
    <location>
        <begin position="434"/>
        <end position="453"/>
    </location>
</feature>
<evidence type="ECO:0000256" key="1">
    <source>
        <dbReference type="ARBA" id="ARBA00003171"/>
    </source>
</evidence>
<dbReference type="InterPro" id="IPR000318">
    <property type="entry name" value="Nase_comp1_CS"/>
</dbReference>
<dbReference type="InterPro" id="IPR005975">
    <property type="entry name" value="Nase_Mo-Fe_CF"/>
</dbReference>
<evidence type="ECO:0000256" key="6">
    <source>
        <dbReference type="RuleBase" id="RU004021"/>
    </source>
</evidence>
<dbReference type="AlphaFoldDB" id="A0A6F8VAM5"/>
<dbReference type="CDD" id="cd01966">
    <property type="entry name" value="Nitrogenase_NifN_1"/>
    <property type="match status" value="1"/>
</dbReference>
<organism evidence="9 10">
    <name type="scientific">Sulfurimicrobium lacus</name>
    <dbReference type="NCBI Taxonomy" id="2715678"/>
    <lineage>
        <taxon>Bacteria</taxon>
        <taxon>Pseudomonadati</taxon>
        <taxon>Pseudomonadota</taxon>
        <taxon>Betaproteobacteria</taxon>
        <taxon>Nitrosomonadales</taxon>
        <taxon>Sulfuricellaceae</taxon>
        <taxon>Sulfurimicrobium</taxon>
    </lineage>
</organism>
<keyword evidence="5 6" id="KW-0535">Nitrogen fixation</keyword>
<evidence type="ECO:0000313" key="10">
    <source>
        <dbReference type="Proteomes" id="UP000502260"/>
    </source>
</evidence>
<gene>
    <name evidence="9" type="primary">nifN</name>
    <name evidence="9" type="ORF">SKTS_09420</name>
</gene>
<accession>A0A6F8VAM5</accession>
<dbReference type="PROSITE" id="PS00699">
    <property type="entry name" value="NITROGENASE_1_1"/>
    <property type="match status" value="1"/>
</dbReference>
<evidence type="ECO:0000256" key="7">
    <source>
        <dbReference type="SAM" id="MobiDB-lite"/>
    </source>
</evidence>
<evidence type="ECO:0000256" key="2">
    <source>
        <dbReference type="ARBA" id="ARBA00005155"/>
    </source>
</evidence>
<dbReference type="PANTHER" id="PTHR33712:SF7">
    <property type="entry name" value="LIGHT-INDEPENDENT PROTOCHLOROPHYLLIDE REDUCTASE SUBUNIT B"/>
    <property type="match status" value="1"/>
</dbReference>
<dbReference type="InterPro" id="IPR000510">
    <property type="entry name" value="Nase/OxRdtase_comp1"/>
</dbReference>
<evidence type="ECO:0000256" key="4">
    <source>
        <dbReference type="ARBA" id="ARBA00013282"/>
    </source>
</evidence>
<dbReference type="GO" id="GO:0016163">
    <property type="term" value="F:nitrogenase activity"/>
    <property type="evidence" value="ECO:0007669"/>
    <property type="project" value="InterPro"/>
</dbReference>
<comment type="similarity">
    <text evidence="3 6">Belongs to the NifD/NifK/NifE/NifN family.</text>
</comment>
<comment type="function">
    <text evidence="1">This protein may play a role in the biosynthesis of the prosthetic group of nitrogenase (FeMo cofactor).</text>
</comment>
<dbReference type="UniPathway" id="UPA00782"/>
<dbReference type="NCBIfam" id="TIGR01285">
    <property type="entry name" value="nifN"/>
    <property type="match status" value="1"/>
</dbReference>
<dbReference type="RefSeq" id="WP_173061126.1">
    <property type="nucleotide sequence ID" value="NZ_AP022853.1"/>
</dbReference>
<dbReference type="KEGG" id="slac:SKTS_09420"/>
<name>A0A6F8VAM5_9PROT</name>
<feature type="domain" description="Nitrogenase/oxidoreductase component 1" evidence="8">
    <location>
        <begin position="19"/>
        <end position="423"/>
    </location>
</feature>
<keyword evidence="10" id="KW-1185">Reference proteome</keyword>
<protein>
    <recommendedName>
        <fullName evidence="4">Nitrogenase iron-molybdenum cofactor biosynthesis protein NifN</fullName>
    </recommendedName>
</protein>
<proteinExistence type="inferred from homology"/>
<evidence type="ECO:0000256" key="3">
    <source>
        <dbReference type="ARBA" id="ARBA00011002"/>
    </source>
</evidence>
<dbReference type="SUPFAM" id="SSF53807">
    <property type="entry name" value="Helical backbone' metal receptor"/>
    <property type="match status" value="1"/>
</dbReference>
<evidence type="ECO:0000256" key="5">
    <source>
        <dbReference type="ARBA" id="ARBA00023231"/>
    </source>
</evidence>
<feature type="compositionally biased region" description="Basic and acidic residues" evidence="7">
    <location>
        <begin position="443"/>
        <end position="453"/>
    </location>
</feature>